<gene>
    <name evidence="2" type="ORF">DN745_18665</name>
</gene>
<dbReference type="KEGG" id="bsed:DN745_18665"/>
<proteinExistence type="predicted"/>
<evidence type="ECO:0000313" key="3">
    <source>
        <dbReference type="Proteomes" id="UP000249799"/>
    </source>
</evidence>
<keyword evidence="1" id="KW-1133">Transmembrane helix</keyword>
<evidence type="ECO:0000313" key="2">
    <source>
        <dbReference type="EMBL" id="AWV91239.1"/>
    </source>
</evidence>
<feature type="transmembrane region" description="Helical" evidence="1">
    <location>
        <begin position="44"/>
        <end position="63"/>
    </location>
</feature>
<protein>
    <submittedName>
        <fullName evidence="2">Uncharacterized protein</fullName>
    </submittedName>
</protein>
<name>A0A2Z4FQI1_9DELT</name>
<dbReference type="Proteomes" id="UP000249799">
    <property type="component" value="Chromosome"/>
</dbReference>
<evidence type="ECO:0000256" key="1">
    <source>
        <dbReference type="SAM" id="Phobius"/>
    </source>
</evidence>
<keyword evidence="3" id="KW-1185">Reference proteome</keyword>
<keyword evidence="1" id="KW-0472">Membrane</keyword>
<feature type="transmembrane region" description="Helical" evidence="1">
    <location>
        <begin position="84"/>
        <end position="103"/>
    </location>
</feature>
<dbReference type="OrthoDB" id="5525884at2"/>
<sequence>MHIIAVLVISVLVGLLVADMHSMRMFFGAASAGAFQIDWLRLGIHLLLSAALWGFCVYGFSLLQQRKRQAVKLHRVRGSVMVETLIALVPFLLLTSGIAQYAMINVASLLSDLAVYQAARTAWIWQPEADSRRNGSSGYNRVTADDVKFRARTAAALALAPSASSDFTVGRNFPEGSGPPFRRIRTAVAATFNKTPISGENFWTATGSNWSFFREDIIHGEHKDMSVSRAFDTGSFYLRAGRKVTSAWMGLEDFEVVHEGDRVGVEFTYQYSVIFPWFAYLFGTESRFGERDGYYIPITRKMTLLKQPGM</sequence>
<reference evidence="2 3" key="1">
    <citation type="submission" date="2018-06" db="EMBL/GenBank/DDBJ databases">
        <title>Lujinxingia sediminis gen. nov. sp. nov., a new facultative anaerobic member of the class Deltaproteobacteria, and proposal of Lujinxingaceae fam. nov.</title>
        <authorList>
            <person name="Guo L.-Y."/>
            <person name="Li C.-M."/>
            <person name="Wang S."/>
            <person name="Du Z.-J."/>
        </authorList>
    </citation>
    <scope>NUCLEOTIDE SEQUENCE [LARGE SCALE GENOMIC DNA]</scope>
    <source>
        <strain evidence="2 3">FA350</strain>
    </source>
</reference>
<organism evidence="2 3">
    <name type="scientific">Bradymonas sediminis</name>
    <dbReference type="NCBI Taxonomy" id="1548548"/>
    <lineage>
        <taxon>Bacteria</taxon>
        <taxon>Deltaproteobacteria</taxon>
        <taxon>Bradymonadales</taxon>
        <taxon>Bradymonadaceae</taxon>
        <taxon>Bradymonas</taxon>
    </lineage>
</organism>
<accession>A0A2Z4FQI1</accession>
<dbReference type="EMBL" id="CP030032">
    <property type="protein sequence ID" value="AWV91239.1"/>
    <property type="molecule type" value="Genomic_DNA"/>
</dbReference>
<keyword evidence="1" id="KW-0812">Transmembrane</keyword>
<dbReference type="AlphaFoldDB" id="A0A2Z4FQI1"/>